<sequence length="496" mass="53193">MQTTNIRSVTIALFVATFLTAIEGTIVSTAMPTIVSDLKGIELMNWVFAIYLLTSAVTVPIFGKLSDLFGRKLIFIAGTVVFLIGSGLCGLSQSMEQLILFRAIQGIGAGAVMPVTTTIIGDIYPHEKRAKVLGFMGAAWGIAGVIGPLIGGFFVDQLSWHWIFYINVPFGLLSILMVSVSLKEKLEKTKKSVDFAGSLTFTIGMLALLFALQRGGETHNWTSPTIIGIFVVAVLFIGMFLFIESKVKEPLIPLELFRIRSISVANAVALLASAVLIGLTVYIPMWVQGVLGHGATISGLILAPLSITWMIGSFLGGRLLVKYGERVTVAIGTLIILLSSIWLATFTIHTAELMFYLMSALAGLGFGMVMTITTVAVQSSVDWSLRGAATASNTFFRTLGQSVGVALLGTYFNSVISRKLQIGNTNPDVNVVNLNKLINPNTGQAVPEAAQAPLREVIVSGLHHLYIVMVTIAIIGLLASMFLPKIKAVSAKHAEK</sequence>
<evidence type="ECO:0000256" key="2">
    <source>
        <dbReference type="ARBA" id="ARBA00022448"/>
    </source>
</evidence>
<comment type="subcellular location">
    <subcellularLocation>
        <location evidence="1">Cell membrane</location>
        <topology evidence="1">Multi-pass membrane protein</topology>
    </subcellularLocation>
</comment>
<evidence type="ECO:0000256" key="5">
    <source>
        <dbReference type="ARBA" id="ARBA00022989"/>
    </source>
</evidence>
<keyword evidence="4 7" id="KW-0812">Transmembrane</keyword>
<protein>
    <submittedName>
        <fullName evidence="9">MFS transporter</fullName>
    </submittedName>
</protein>
<dbReference type="CDD" id="cd17502">
    <property type="entry name" value="MFS_Azr1_MDR_like"/>
    <property type="match status" value="1"/>
</dbReference>
<evidence type="ECO:0000256" key="7">
    <source>
        <dbReference type="SAM" id="Phobius"/>
    </source>
</evidence>
<dbReference type="PANTHER" id="PTHR23501">
    <property type="entry name" value="MAJOR FACILITATOR SUPERFAMILY"/>
    <property type="match status" value="1"/>
</dbReference>
<keyword evidence="2" id="KW-0813">Transport</keyword>
<dbReference type="NCBIfam" id="TIGR00711">
    <property type="entry name" value="efflux_EmrB"/>
    <property type="match status" value="1"/>
</dbReference>
<gene>
    <name evidence="9" type="ORF">CWO92_12815</name>
</gene>
<proteinExistence type="predicted"/>
<keyword evidence="3" id="KW-1003">Cell membrane</keyword>
<keyword evidence="5 7" id="KW-1133">Transmembrane helix</keyword>
<dbReference type="GO" id="GO:0005886">
    <property type="term" value="C:plasma membrane"/>
    <property type="evidence" value="ECO:0007669"/>
    <property type="project" value="UniProtKB-SubCell"/>
</dbReference>
<feature type="transmembrane region" description="Helical" evidence="7">
    <location>
        <begin position="160"/>
        <end position="180"/>
    </location>
</feature>
<evidence type="ECO:0000259" key="8">
    <source>
        <dbReference type="PROSITE" id="PS50850"/>
    </source>
</evidence>
<dbReference type="InterPro" id="IPR036259">
    <property type="entry name" value="MFS_trans_sf"/>
</dbReference>
<dbReference type="Gene3D" id="1.20.1720.10">
    <property type="entry name" value="Multidrug resistance protein D"/>
    <property type="match status" value="1"/>
</dbReference>
<organism evidence="9 10">
    <name type="scientific">Heyndrickxia camelliae</name>
    <dbReference type="NCBI Taxonomy" id="1707093"/>
    <lineage>
        <taxon>Bacteria</taxon>
        <taxon>Bacillati</taxon>
        <taxon>Bacillota</taxon>
        <taxon>Bacilli</taxon>
        <taxon>Bacillales</taxon>
        <taxon>Bacillaceae</taxon>
        <taxon>Heyndrickxia</taxon>
    </lineage>
</organism>
<feature type="transmembrane region" description="Helical" evidence="7">
    <location>
        <begin position="192"/>
        <end position="212"/>
    </location>
</feature>
<dbReference type="Proteomes" id="UP000233440">
    <property type="component" value="Unassembled WGS sequence"/>
</dbReference>
<name>A0A2N3LIY6_9BACI</name>
<evidence type="ECO:0000256" key="3">
    <source>
        <dbReference type="ARBA" id="ARBA00022475"/>
    </source>
</evidence>
<dbReference type="AlphaFoldDB" id="A0A2N3LIY6"/>
<keyword evidence="6 7" id="KW-0472">Membrane</keyword>
<feature type="transmembrane region" description="Helical" evidence="7">
    <location>
        <begin position="224"/>
        <end position="243"/>
    </location>
</feature>
<keyword evidence="10" id="KW-1185">Reference proteome</keyword>
<dbReference type="Gene3D" id="1.20.1250.20">
    <property type="entry name" value="MFS general substrate transporter like domains"/>
    <property type="match status" value="1"/>
</dbReference>
<dbReference type="RefSeq" id="WP_101354612.1">
    <property type="nucleotide sequence ID" value="NZ_PIQO01000009.1"/>
</dbReference>
<dbReference type="EMBL" id="PIQO01000009">
    <property type="protein sequence ID" value="PKR84588.1"/>
    <property type="molecule type" value="Genomic_DNA"/>
</dbReference>
<evidence type="ECO:0000256" key="4">
    <source>
        <dbReference type="ARBA" id="ARBA00022692"/>
    </source>
</evidence>
<feature type="transmembrane region" description="Helical" evidence="7">
    <location>
        <begin position="295"/>
        <end position="315"/>
    </location>
</feature>
<dbReference type="OrthoDB" id="9807274at2"/>
<evidence type="ECO:0000256" key="1">
    <source>
        <dbReference type="ARBA" id="ARBA00004651"/>
    </source>
</evidence>
<evidence type="ECO:0000313" key="10">
    <source>
        <dbReference type="Proteomes" id="UP000233440"/>
    </source>
</evidence>
<feature type="transmembrane region" description="Helical" evidence="7">
    <location>
        <begin position="327"/>
        <end position="348"/>
    </location>
</feature>
<feature type="transmembrane region" description="Helical" evidence="7">
    <location>
        <begin position="354"/>
        <end position="377"/>
    </location>
</feature>
<feature type="transmembrane region" description="Helical" evidence="7">
    <location>
        <begin position="264"/>
        <end position="283"/>
    </location>
</feature>
<evidence type="ECO:0000313" key="9">
    <source>
        <dbReference type="EMBL" id="PKR84588.1"/>
    </source>
</evidence>
<dbReference type="InterPro" id="IPR011701">
    <property type="entry name" value="MFS"/>
</dbReference>
<feature type="transmembrane region" description="Helical" evidence="7">
    <location>
        <begin position="99"/>
        <end position="120"/>
    </location>
</feature>
<feature type="transmembrane region" description="Helical" evidence="7">
    <location>
        <begin position="43"/>
        <end position="62"/>
    </location>
</feature>
<feature type="domain" description="Major facilitator superfamily (MFS) profile" evidence="8">
    <location>
        <begin position="9"/>
        <end position="488"/>
    </location>
</feature>
<dbReference type="PANTHER" id="PTHR23501:SF191">
    <property type="entry name" value="VACUOLAR BASIC AMINO ACID TRANSPORTER 4"/>
    <property type="match status" value="1"/>
</dbReference>
<accession>A0A2N3LIY6</accession>
<dbReference type="PRINTS" id="PR01036">
    <property type="entry name" value="TCRTETB"/>
</dbReference>
<reference evidence="9 10" key="1">
    <citation type="submission" date="2017-11" db="EMBL/GenBank/DDBJ databases">
        <title>Bacillus camelliae sp. nov., isolated from pu'er tea.</title>
        <authorList>
            <person name="Niu L."/>
        </authorList>
    </citation>
    <scope>NUCLEOTIDE SEQUENCE [LARGE SCALE GENOMIC DNA]</scope>
    <source>
        <strain evidence="9 10">7578-1</strain>
    </source>
</reference>
<feature type="transmembrane region" description="Helical" evidence="7">
    <location>
        <begin position="463"/>
        <end position="483"/>
    </location>
</feature>
<dbReference type="Pfam" id="PF07690">
    <property type="entry name" value="MFS_1"/>
    <property type="match status" value="2"/>
</dbReference>
<dbReference type="SUPFAM" id="SSF103473">
    <property type="entry name" value="MFS general substrate transporter"/>
    <property type="match status" value="1"/>
</dbReference>
<dbReference type="InterPro" id="IPR004638">
    <property type="entry name" value="EmrB-like"/>
</dbReference>
<evidence type="ECO:0000256" key="6">
    <source>
        <dbReference type="ARBA" id="ARBA00023136"/>
    </source>
</evidence>
<dbReference type="InterPro" id="IPR020846">
    <property type="entry name" value="MFS_dom"/>
</dbReference>
<feature type="transmembrane region" description="Helical" evidence="7">
    <location>
        <begin position="74"/>
        <end position="93"/>
    </location>
</feature>
<dbReference type="GO" id="GO:0022857">
    <property type="term" value="F:transmembrane transporter activity"/>
    <property type="evidence" value="ECO:0007669"/>
    <property type="project" value="InterPro"/>
</dbReference>
<dbReference type="FunFam" id="1.20.1720.10:FF:000004">
    <property type="entry name" value="EmrB/QacA family drug resistance transporter"/>
    <property type="match status" value="1"/>
</dbReference>
<dbReference type="PROSITE" id="PS50850">
    <property type="entry name" value="MFS"/>
    <property type="match status" value="1"/>
</dbReference>
<comment type="caution">
    <text evidence="9">The sequence shown here is derived from an EMBL/GenBank/DDBJ whole genome shotgun (WGS) entry which is preliminary data.</text>
</comment>
<feature type="transmembrane region" description="Helical" evidence="7">
    <location>
        <begin position="132"/>
        <end position="154"/>
    </location>
</feature>